<accession>A0A382P4X1</accession>
<feature type="non-terminal residue" evidence="1">
    <location>
        <position position="129"/>
    </location>
</feature>
<reference evidence="1" key="1">
    <citation type="submission" date="2018-05" db="EMBL/GenBank/DDBJ databases">
        <authorList>
            <person name="Lanie J.A."/>
            <person name="Ng W.-L."/>
            <person name="Kazmierczak K.M."/>
            <person name="Andrzejewski T.M."/>
            <person name="Davidsen T.M."/>
            <person name="Wayne K.J."/>
            <person name="Tettelin H."/>
            <person name="Glass J.I."/>
            <person name="Rusch D."/>
            <person name="Podicherti R."/>
            <person name="Tsui H.-C.T."/>
            <person name="Winkler M.E."/>
        </authorList>
    </citation>
    <scope>NUCLEOTIDE SEQUENCE</scope>
</reference>
<dbReference type="Pfam" id="PF13620">
    <property type="entry name" value="CarboxypepD_reg"/>
    <property type="match status" value="1"/>
</dbReference>
<organism evidence="1">
    <name type="scientific">marine metagenome</name>
    <dbReference type="NCBI Taxonomy" id="408172"/>
    <lineage>
        <taxon>unclassified sequences</taxon>
        <taxon>metagenomes</taxon>
        <taxon>ecological metagenomes</taxon>
    </lineage>
</organism>
<sequence length="129" mass="12998">MIRSKLIGLVFSFLVLGIAPSAFAEDATSGTLNGKVLSSSGALVSGASVTVSSSSTGVSRSAVTGSDGSITMPILAVGKYSVSISASGYQTLNDSVNVKLGNSSYNFVLSSGSMEEMVVTAGAREVKDF</sequence>
<dbReference type="SUPFAM" id="SSF49452">
    <property type="entry name" value="Starch-binding domain-like"/>
    <property type="match status" value="1"/>
</dbReference>
<dbReference type="Gene3D" id="2.60.40.1120">
    <property type="entry name" value="Carboxypeptidase-like, regulatory domain"/>
    <property type="match status" value="1"/>
</dbReference>
<name>A0A382P4X1_9ZZZZ</name>
<gene>
    <name evidence="1" type="ORF">METZ01_LOCUS321318</name>
</gene>
<evidence type="ECO:0008006" key="2">
    <source>
        <dbReference type="Google" id="ProtNLM"/>
    </source>
</evidence>
<feature type="non-terminal residue" evidence="1">
    <location>
        <position position="1"/>
    </location>
</feature>
<dbReference type="GO" id="GO:0030246">
    <property type="term" value="F:carbohydrate binding"/>
    <property type="evidence" value="ECO:0007669"/>
    <property type="project" value="InterPro"/>
</dbReference>
<dbReference type="InterPro" id="IPR013784">
    <property type="entry name" value="Carb-bd-like_fold"/>
</dbReference>
<proteinExistence type="predicted"/>
<protein>
    <recommendedName>
        <fullName evidence="2">PEGA domain-containing protein</fullName>
    </recommendedName>
</protein>
<dbReference type="AlphaFoldDB" id="A0A382P4X1"/>
<dbReference type="EMBL" id="UINC01104930">
    <property type="protein sequence ID" value="SVC68464.1"/>
    <property type="molecule type" value="Genomic_DNA"/>
</dbReference>
<evidence type="ECO:0000313" key="1">
    <source>
        <dbReference type="EMBL" id="SVC68464.1"/>
    </source>
</evidence>